<dbReference type="PROSITE" id="PS50097">
    <property type="entry name" value="BTB"/>
    <property type="match status" value="1"/>
</dbReference>
<dbReference type="EMBL" id="JXXN02004115">
    <property type="protein sequence ID" value="THD20871.1"/>
    <property type="molecule type" value="Genomic_DNA"/>
</dbReference>
<comment type="caution">
    <text evidence="3">The sequence shown here is derived from an EMBL/GenBank/DDBJ whole genome shotgun (WGS) entry which is preliminary data.</text>
</comment>
<dbReference type="AlphaFoldDB" id="A0A4E0R5V4"/>
<evidence type="ECO:0000313" key="3">
    <source>
        <dbReference type="EMBL" id="THD20871.1"/>
    </source>
</evidence>
<evidence type="ECO:0000313" key="4">
    <source>
        <dbReference type="Proteomes" id="UP000230066"/>
    </source>
</evidence>
<feature type="region of interest" description="Disordered" evidence="1">
    <location>
        <begin position="1"/>
        <end position="44"/>
    </location>
</feature>
<evidence type="ECO:0000259" key="2">
    <source>
        <dbReference type="PROSITE" id="PS50097"/>
    </source>
</evidence>
<dbReference type="CDD" id="cd18186">
    <property type="entry name" value="BTB_POZ_ZBTB_KLHL-like"/>
    <property type="match status" value="1"/>
</dbReference>
<dbReference type="Gene3D" id="3.30.710.10">
    <property type="entry name" value="Potassium Channel Kv1.1, Chain A"/>
    <property type="match status" value="1"/>
</dbReference>
<accession>A0A4E0R5V4</accession>
<dbReference type="SUPFAM" id="SSF54695">
    <property type="entry name" value="POZ domain"/>
    <property type="match status" value="1"/>
</dbReference>
<reference evidence="3" key="1">
    <citation type="submission" date="2019-03" db="EMBL/GenBank/DDBJ databases">
        <title>Improved annotation for the trematode Fasciola hepatica.</title>
        <authorList>
            <person name="Choi Y.-J."/>
            <person name="Martin J."/>
            <person name="Mitreva M."/>
        </authorList>
    </citation>
    <scope>NUCLEOTIDE SEQUENCE [LARGE SCALE GENOMIC DNA]</scope>
</reference>
<protein>
    <submittedName>
        <fullName evidence="3">Speckle-type POZ protein</fullName>
    </submittedName>
</protein>
<gene>
    <name evidence="3" type="ORF">D915_008340</name>
</gene>
<sequence>MSAPCSRRPQVDSSGQDTTANARVSEIAIQANREEESEDEEKVPREELDFSQPFLFSDAALIVQGQKLHCHRAILSLYSPVFRAMFANRCLENQTNEVYIPGDAYDDVREILVHMYTPGGVEMSHESAQKLLPILHRYQIDSMVTMAERTMSFRLNDSSAPGCLQIADLYGLTRLRQAALESCARLDAARLAQVFGEMSLSMELRQEIFKKRVEILEQTLTDIQKSFSHSCTRVESRMERVPSNHCSEHNRPMAEIVLIPPTPLPIPGAPASGTPDPNMAGARMDAAASIRPAAVALANIDMRPLDDPARLSVAAAAANPQTRPPEAEQTAVCEKCAEQLKSHIIELCKRGLHKIPIMMCKNN</sequence>
<proteinExistence type="predicted"/>
<evidence type="ECO:0000256" key="1">
    <source>
        <dbReference type="SAM" id="MobiDB-lite"/>
    </source>
</evidence>
<feature type="domain" description="BTB" evidence="2">
    <location>
        <begin position="57"/>
        <end position="117"/>
    </location>
</feature>
<keyword evidence="4" id="KW-1185">Reference proteome</keyword>
<dbReference type="Proteomes" id="UP000230066">
    <property type="component" value="Unassembled WGS sequence"/>
</dbReference>
<dbReference type="Pfam" id="PF00651">
    <property type="entry name" value="BTB"/>
    <property type="match status" value="1"/>
</dbReference>
<dbReference type="PANTHER" id="PTHR24413">
    <property type="entry name" value="SPECKLE-TYPE POZ PROTEIN"/>
    <property type="match status" value="1"/>
</dbReference>
<dbReference type="SMART" id="SM00225">
    <property type="entry name" value="BTB"/>
    <property type="match status" value="1"/>
</dbReference>
<dbReference type="InterPro" id="IPR000210">
    <property type="entry name" value="BTB/POZ_dom"/>
</dbReference>
<dbReference type="InterPro" id="IPR011333">
    <property type="entry name" value="SKP1/BTB/POZ_sf"/>
</dbReference>
<feature type="compositionally biased region" description="Polar residues" evidence="1">
    <location>
        <begin position="11"/>
        <end position="22"/>
    </location>
</feature>
<organism evidence="3 4">
    <name type="scientific">Fasciola hepatica</name>
    <name type="common">Liver fluke</name>
    <dbReference type="NCBI Taxonomy" id="6192"/>
    <lineage>
        <taxon>Eukaryota</taxon>
        <taxon>Metazoa</taxon>
        <taxon>Spiralia</taxon>
        <taxon>Lophotrochozoa</taxon>
        <taxon>Platyhelminthes</taxon>
        <taxon>Trematoda</taxon>
        <taxon>Digenea</taxon>
        <taxon>Plagiorchiida</taxon>
        <taxon>Echinostomata</taxon>
        <taxon>Echinostomatoidea</taxon>
        <taxon>Fasciolidae</taxon>
        <taxon>Fasciola</taxon>
    </lineage>
</organism>
<name>A0A4E0R5V4_FASHE</name>